<dbReference type="PANTHER" id="PTHR33233:SF17">
    <property type="entry name" value="DUF4283 DOMAIN-CONTAINING PROTEIN"/>
    <property type="match status" value="1"/>
</dbReference>
<sequence length="301" mass="34492">MLKFVYGVWQFVTTPQVLIHDEGYFIFKFESDEDRDAVLHNGPYTFNNRPMILKKWDPDFQMSKENTKNIPVWVNFPELPIKYWTVENLGRIASSIGNPICTDKLTAQEARISYARMLIEMDVSQPLPETILIEMAEGKNREQRLSYDWQPTFCQDCLVIGHGTGECRAPAEVMKQPSPIPKGQREIQQKRGGKPQTKWIAKPKPTVEVQGKEVNKEQVTTTIQEVVTSRSENKEKEEFQVVKSKGKQVQSPKVKTSIKGMSDEAIESFLHQNRFKALRIQEGEDVSQTSKEGRVPLAHTP</sequence>
<protein>
    <recommendedName>
        <fullName evidence="2">DUF4283 domain-containing protein</fullName>
    </recommendedName>
</protein>
<dbReference type="OMA" id="GHKLEDC"/>
<evidence type="ECO:0000313" key="3">
    <source>
        <dbReference type="RefSeq" id="XP_016435729.1"/>
    </source>
</evidence>
<dbReference type="OrthoDB" id="1748435at2759"/>
<reference evidence="3" key="1">
    <citation type="submission" date="2025-08" db="UniProtKB">
        <authorList>
            <consortium name="RefSeq"/>
        </authorList>
    </citation>
    <scope>IDENTIFICATION</scope>
</reference>
<dbReference type="PaxDb" id="4097-A0A1S3X7F9"/>
<dbReference type="PANTHER" id="PTHR33233">
    <property type="entry name" value="ENDONUCLEASE/EXONUCLEASE/PHOSPHATASE"/>
    <property type="match status" value="1"/>
</dbReference>
<organism evidence="3">
    <name type="scientific">Nicotiana tabacum</name>
    <name type="common">Common tobacco</name>
    <dbReference type="NCBI Taxonomy" id="4097"/>
    <lineage>
        <taxon>Eukaryota</taxon>
        <taxon>Viridiplantae</taxon>
        <taxon>Streptophyta</taxon>
        <taxon>Embryophyta</taxon>
        <taxon>Tracheophyta</taxon>
        <taxon>Spermatophyta</taxon>
        <taxon>Magnoliopsida</taxon>
        <taxon>eudicotyledons</taxon>
        <taxon>Gunneridae</taxon>
        <taxon>Pentapetalae</taxon>
        <taxon>asterids</taxon>
        <taxon>lamiids</taxon>
        <taxon>Solanales</taxon>
        <taxon>Solanaceae</taxon>
        <taxon>Nicotianoideae</taxon>
        <taxon>Nicotianeae</taxon>
        <taxon>Nicotiana</taxon>
    </lineage>
</organism>
<dbReference type="Pfam" id="PF14111">
    <property type="entry name" value="DUF4283"/>
    <property type="match status" value="1"/>
</dbReference>
<name>A0A1S3X7F9_TOBAC</name>
<feature type="region of interest" description="Disordered" evidence="1">
    <location>
        <begin position="232"/>
        <end position="257"/>
    </location>
</feature>
<feature type="region of interest" description="Disordered" evidence="1">
    <location>
        <begin position="175"/>
        <end position="198"/>
    </location>
</feature>
<feature type="region of interest" description="Disordered" evidence="1">
    <location>
        <begin position="280"/>
        <end position="301"/>
    </location>
</feature>
<dbReference type="AlphaFoldDB" id="A0A1S3X7F9"/>
<gene>
    <name evidence="3" type="primary">LOC107761945</name>
</gene>
<feature type="domain" description="DUF4283" evidence="2">
    <location>
        <begin position="4"/>
        <end position="62"/>
    </location>
</feature>
<dbReference type="RefSeq" id="XP_016435729.1">
    <property type="nucleotide sequence ID" value="XM_016580243.1"/>
</dbReference>
<evidence type="ECO:0000259" key="2">
    <source>
        <dbReference type="Pfam" id="PF14111"/>
    </source>
</evidence>
<dbReference type="InterPro" id="IPR025558">
    <property type="entry name" value="DUF4283"/>
</dbReference>
<proteinExistence type="predicted"/>
<dbReference type="KEGG" id="nta:107761945"/>
<accession>A0A1S3X7F9</accession>
<evidence type="ECO:0000256" key="1">
    <source>
        <dbReference type="SAM" id="MobiDB-lite"/>
    </source>
</evidence>